<organism evidence="3 4">
    <name type="scientific">Perkinsus chesapeaki</name>
    <name type="common">Clam parasite</name>
    <name type="synonym">Perkinsus andrewsi</name>
    <dbReference type="NCBI Taxonomy" id="330153"/>
    <lineage>
        <taxon>Eukaryota</taxon>
        <taxon>Sar</taxon>
        <taxon>Alveolata</taxon>
        <taxon>Perkinsozoa</taxon>
        <taxon>Perkinsea</taxon>
        <taxon>Perkinsida</taxon>
        <taxon>Perkinsidae</taxon>
        <taxon>Perkinsus</taxon>
    </lineage>
</organism>
<accession>A0A7J6MIR5</accession>
<sequence length="369" mass="40635">MRFTQHLIAAACVVYVAEGASASGSDKNAKQKKSRWPKLNNIKRRLSRSRSRTDESKVISPGASARPPAAPSHHADKPNAITKVSARPEDQPPILVGACDVPFLFPSTDSSTKDNAGVGAGAEVLWYPTDDRREGKVQYVYSWINQQNGFNRLTVVRNVDEVTDSRVPMVELEQCEEAVKKNAEKWFRSVKANQEKITKDVEDGDLLGASIKDGIAPRIRNALKSLGDAHQKRTSPLIVWGKASNEMQNQKTKSEYTECSATAGVDGTTITIQVGGLKGEQLKIQQYELVRPKPWTEDDLDRNKGREISLKALDGGVSREGSCKEQLIAYGRTAGLTNNQGTQEEQLKNAVKAIYDLFVRGVDEPDQSK</sequence>
<feature type="chain" id="PRO_5029534092" evidence="2">
    <location>
        <begin position="23"/>
        <end position="369"/>
    </location>
</feature>
<keyword evidence="4" id="KW-1185">Reference proteome</keyword>
<keyword evidence="2" id="KW-0732">Signal</keyword>
<feature type="compositionally biased region" description="Basic residues" evidence="1">
    <location>
        <begin position="30"/>
        <end position="50"/>
    </location>
</feature>
<dbReference type="EMBL" id="JAAPAO010000136">
    <property type="protein sequence ID" value="KAF4671522.1"/>
    <property type="molecule type" value="Genomic_DNA"/>
</dbReference>
<protein>
    <submittedName>
        <fullName evidence="3">Uncharacterized protein</fullName>
    </submittedName>
</protein>
<comment type="caution">
    <text evidence="3">The sequence shown here is derived from an EMBL/GenBank/DDBJ whole genome shotgun (WGS) entry which is preliminary data.</text>
</comment>
<feature type="region of interest" description="Disordered" evidence="1">
    <location>
        <begin position="23"/>
        <end position="77"/>
    </location>
</feature>
<evidence type="ECO:0000256" key="1">
    <source>
        <dbReference type="SAM" id="MobiDB-lite"/>
    </source>
</evidence>
<evidence type="ECO:0000256" key="2">
    <source>
        <dbReference type="SAM" id="SignalP"/>
    </source>
</evidence>
<feature type="signal peptide" evidence="2">
    <location>
        <begin position="1"/>
        <end position="22"/>
    </location>
</feature>
<reference evidence="3 4" key="1">
    <citation type="submission" date="2020-04" db="EMBL/GenBank/DDBJ databases">
        <title>Perkinsus chesapeaki whole genome sequence.</title>
        <authorList>
            <person name="Bogema D.R."/>
        </authorList>
    </citation>
    <scope>NUCLEOTIDE SEQUENCE [LARGE SCALE GENOMIC DNA]</scope>
    <source>
        <strain evidence="3">ATCC PRA-425</strain>
    </source>
</reference>
<proteinExistence type="predicted"/>
<evidence type="ECO:0000313" key="4">
    <source>
        <dbReference type="Proteomes" id="UP000591131"/>
    </source>
</evidence>
<evidence type="ECO:0000313" key="3">
    <source>
        <dbReference type="EMBL" id="KAF4671522.1"/>
    </source>
</evidence>
<name>A0A7J6MIR5_PERCH</name>
<gene>
    <name evidence="3" type="ORF">FOL47_001505</name>
</gene>
<dbReference type="AlphaFoldDB" id="A0A7J6MIR5"/>
<dbReference type="Proteomes" id="UP000591131">
    <property type="component" value="Unassembled WGS sequence"/>
</dbReference>